<dbReference type="InterPro" id="IPR029058">
    <property type="entry name" value="AB_hydrolase_fold"/>
</dbReference>
<proteinExistence type="predicted"/>
<evidence type="ECO:0000313" key="2">
    <source>
        <dbReference type="EMBL" id="MBN2975751.1"/>
    </source>
</evidence>
<dbReference type="InterPro" id="IPR050228">
    <property type="entry name" value="Carboxylesterase_BioH"/>
</dbReference>
<dbReference type="EMBL" id="JAFHKJ010000028">
    <property type="protein sequence ID" value="MBN2975751.1"/>
    <property type="molecule type" value="Genomic_DNA"/>
</dbReference>
<gene>
    <name evidence="2" type="ORF">JWR99_07040</name>
</gene>
<reference evidence="2 3" key="1">
    <citation type="journal article" date="2021" name="Int. J. Syst. Evol. Microbiol.">
        <title>Pseudomonas lactucae sp. nov., a pathogen causing bacterial rot of lettuce in Japan.</title>
        <authorList>
            <person name="Sawada H."/>
            <person name="Fujikawa T."/>
            <person name="Satou M."/>
        </authorList>
    </citation>
    <scope>NUCLEOTIDE SEQUENCE [LARGE SCALE GENOMIC DNA]</scope>
    <source>
        <strain evidence="2 3">MAFF 301381</strain>
    </source>
</reference>
<evidence type="ECO:0000259" key="1">
    <source>
        <dbReference type="Pfam" id="PF00561"/>
    </source>
</evidence>
<dbReference type="AlphaFoldDB" id="A0A9X0Y9Z6"/>
<dbReference type="PRINTS" id="PR00412">
    <property type="entry name" value="EPOXHYDRLASE"/>
</dbReference>
<evidence type="ECO:0000313" key="3">
    <source>
        <dbReference type="Proteomes" id="UP001154860"/>
    </source>
</evidence>
<dbReference type="Gene3D" id="3.40.50.1820">
    <property type="entry name" value="alpha/beta hydrolase"/>
    <property type="match status" value="1"/>
</dbReference>
<dbReference type="PRINTS" id="PR00111">
    <property type="entry name" value="ABHYDROLASE"/>
</dbReference>
<dbReference type="SUPFAM" id="SSF53474">
    <property type="entry name" value="alpha/beta-Hydrolases"/>
    <property type="match status" value="1"/>
</dbReference>
<dbReference type="PANTHER" id="PTHR43194:SF2">
    <property type="entry name" value="PEROXISOMAL MEMBRANE PROTEIN LPX1"/>
    <property type="match status" value="1"/>
</dbReference>
<feature type="domain" description="AB hydrolase-1" evidence="1">
    <location>
        <begin position="33"/>
        <end position="270"/>
    </location>
</feature>
<dbReference type="GO" id="GO:0016787">
    <property type="term" value="F:hydrolase activity"/>
    <property type="evidence" value="ECO:0007669"/>
    <property type="project" value="UniProtKB-KW"/>
</dbReference>
<dbReference type="PANTHER" id="PTHR43194">
    <property type="entry name" value="HYDROLASE ALPHA/BETA FOLD FAMILY"/>
    <property type="match status" value="1"/>
</dbReference>
<dbReference type="Proteomes" id="UP001154860">
    <property type="component" value="Unassembled WGS sequence"/>
</dbReference>
<protein>
    <submittedName>
        <fullName evidence="2">Alpha/beta hydrolase</fullName>
    </submittedName>
</protein>
<sequence length="288" mass="32057">MSERYEEGRFLSSTGAQLFYRDFGPVEGGATVPLLCLHGFLRSSRDFSELGRTFSGLGIRLIAPDLRGRGLSATFTSAADYHYDLIKQDVWDLLDHLGIDKVVVLGIALGALLAMDMATENPERIRGIVLNDQGTEINQSASNKMSGNFDTHAYPFDEAVSRMKMHFGDSYPGLTHARWEDLTLRAYREIEPGKFARDVDPLSLADVPRLKAERPDNWPQYRATRDVPTAILRGELSEYFTADCAERMLVEHPNATLTTVKGRGHPPLMDEPEALAAIKTLLELASSR</sequence>
<accession>A0A9X0Y9Z6</accession>
<organism evidence="2 3">
    <name type="scientific">Pseudomonas lactucae</name>
    <dbReference type="NCBI Taxonomy" id="2813360"/>
    <lineage>
        <taxon>Bacteria</taxon>
        <taxon>Pseudomonadati</taxon>
        <taxon>Pseudomonadota</taxon>
        <taxon>Gammaproteobacteria</taxon>
        <taxon>Pseudomonadales</taxon>
        <taxon>Pseudomonadaceae</taxon>
        <taxon>Pseudomonas</taxon>
    </lineage>
</organism>
<name>A0A9X0Y9Z6_9PSED</name>
<comment type="caution">
    <text evidence="2">The sequence shown here is derived from an EMBL/GenBank/DDBJ whole genome shotgun (WGS) entry which is preliminary data.</text>
</comment>
<reference evidence="2 3" key="2">
    <citation type="journal article" date="2023" name="Plant Pathol.">
        <title>Dismantling and reorganizing Pseudomonas marginalis sensu#lato.</title>
        <authorList>
            <person name="Sawada H."/>
            <person name="Fujikawa T."/>
            <person name="Satou M."/>
        </authorList>
    </citation>
    <scope>NUCLEOTIDE SEQUENCE [LARGE SCALE GENOMIC DNA]</scope>
    <source>
        <strain evidence="2 3">MAFF 301381</strain>
    </source>
</reference>
<keyword evidence="2" id="KW-0378">Hydrolase</keyword>
<dbReference type="RefSeq" id="WP_205489469.1">
    <property type="nucleotide sequence ID" value="NZ_JAFHKI010000024.1"/>
</dbReference>
<dbReference type="Pfam" id="PF00561">
    <property type="entry name" value="Abhydrolase_1"/>
    <property type="match status" value="1"/>
</dbReference>
<dbReference type="InterPro" id="IPR000073">
    <property type="entry name" value="AB_hydrolase_1"/>
</dbReference>
<keyword evidence="3" id="KW-1185">Reference proteome</keyword>
<dbReference type="InterPro" id="IPR000639">
    <property type="entry name" value="Epox_hydrolase-like"/>
</dbReference>